<proteinExistence type="predicted"/>
<feature type="compositionally biased region" description="Basic residues" evidence="1">
    <location>
        <begin position="1"/>
        <end position="15"/>
    </location>
</feature>
<dbReference type="EnsemblPlants" id="KQJ82768">
    <property type="protein sequence ID" value="KQJ82768"/>
    <property type="gene ID" value="BRADI_5g10896v3"/>
</dbReference>
<feature type="compositionally biased region" description="Basic and acidic residues" evidence="1">
    <location>
        <begin position="376"/>
        <end position="386"/>
    </location>
</feature>
<dbReference type="PROSITE" id="PS50181">
    <property type="entry name" value="FBOX"/>
    <property type="match status" value="1"/>
</dbReference>
<sequence length="464" mass="51924">MAEHSRKRARSRSRGRASPGSGSGRDRLSDLPDALLHSIMSHLGARQAVQTSAASRRWRHLWRSMPRIRIDFRDFAPPTTTTSAPAWCNAAWRKLELFADSLLDLHSAAPGALDEFRLHADDLRLRPSSTKPRSHQAYLDMWVRRGVTECGRRPAALDVVAGNTLDGIPFPRRLGSSPDNFCRLTTMRLRGLYLARTFGEDLRSGCPVLEQLTLEVCSCYFPELVSGSLKTLSLVSCHPNPRSITAPALARLCVSSPCPVDRPELWDPKGTARSVARASIPKLSCSFDQCLFDLLASACNVRALKLSGFSPPVRRRRTAQLDDEPEEFFPVLPNLTTLFVEDSDMCMRFEILGLFLQNAPNLQTVTLRHCKDSDTLPDDKNGREWEGSLGRRRRNGWKKTPPPPTEKPMDIVTWGISQIIRLSFGDGQISKLLRTLLGISTVMDTRTIILTKENEDQLKTVEPC</sequence>
<feature type="region of interest" description="Disordered" evidence="1">
    <location>
        <begin position="1"/>
        <end position="28"/>
    </location>
</feature>
<dbReference type="SUPFAM" id="SSF52047">
    <property type="entry name" value="RNI-like"/>
    <property type="match status" value="1"/>
</dbReference>
<dbReference type="PANTHER" id="PTHR34223:SF113">
    <property type="entry name" value="OS04G0207100 PROTEIN"/>
    <property type="match status" value="1"/>
</dbReference>
<reference evidence="3 4" key="1">
    <citation type="journal article" date="2010" name="Nature">
        <title>Genome sequencing and analysis of the model grass Brachypodium distachyon.</title>
        <authorList>
            <consortium name="International Brachypodium Initiative"/>
        </authorList>
    </citation>
    <scope>NUCLEOTIDE SEQUENCE [LARGE SCALE GENOMIC DNA]</scope>
    <source>
        <strain evidence="3">Bd21</strain>
        <strain evidence="4">cv. Bd21</strain>
    </source>
</reference>
<dbReference type="InterPro" id="IPR036047">
    <property type="entry name" value="F-box-like_dom_sf"/>
</dbReference>
<dbReference type="AlphaFoldDB" id="A0A0Q3I9H6"/>
<dbReference type="Gene3D" id="3.80.10.10">
    <property type="entry name" value="Ribonuclease Inhibitor"/>
    <property type="match status" value="1"/>
</dbReference>
<dbReference type="ExpressionAtlas" id="A0A0Q3I9H6">
    <property type="expression patterns" value="baseline and differential"/>
</dbReference>
<dbReference type="InterPro" id="IPR053197">
    <property type="entry name" value="F-box_SCFL_complex_component"/>
</dbReference>
<dbReference type="EMBL" id="CM000884">
    <property type="protein sequence ID" value="KQJ82768.1"/>
    <property type="molecule type" value="Genomic_DNA"/>
</dbReference>
<dbReference type="Proteomes" id="UP000008810">
    <property type="component" value="Chromosome 5"/>
</dbReference>
<dbReference type="CDD" id="cd22160">
    <property type="entry name" value="F-box_AtFBL13-like"/>
    <property type="match status" value="1"/>
</dbReference>
<organism evidence="3">
    <name type="scientific">Brachypodium distachyon</name>
    <name type="common">Purple false brome</name>
    <name type="synonym">Trachynia distachya</name>
    <dbReference type="NCBI Taxonomy" id="15368"/>
    <lineage>
        <taxon>Eukaryota</taxon>
        <taxon>Viridiplantae</taxon>
        <taxon>Streptophyta</taxon>
        <taxon>Embryophyta</taxon>
        <taxon>Tracheophyta</taxon>
        <taxon>Spermatophyta</taxon>
        <taxon>Magnoliopsida</taxon>
        <taxon>Liliopsida</taxon>
        <taxon>Poales</taxon>
        <taxon>Poaceae</taxon>
        <taxon>BOP clade</taxon>
        <taxon>Pooideae</taxon>
        <taxon>Stipodae</taxon>
        <taxon>Brachypodieae</taxon>
        <taxon>Brachypodium</taxon>
    </lineage>
</organism>
<protein>
    <recommendedName>
        <fullName evidence="2">F-box domain-containing protein</fullName>
    </recommendedName>
</protein>
<dbReference type="InterPro" id="IPR001810">
    <property type="entry name" value="F-box_dom"/>
</dbReference>
<evidence type="ECO:0000313" key="3">
    <source>
        <dbReference type="EMBL" id="KQJ82768.1"/>
    </source>
</evidence>
<reference evidence="4" key="3">
    <citation type="submission" date="2018-08" db="UniProtKB">
        <authorList>
            <consortium name="EnsemblPlants"/>
        </authorList>
    </citation>
    <scope>IDENTIFICATION</scope>
    <source>
        <strain evidence="4">cv. Bd21</strain>
    </source>
</reference>
<dbReference type="SMART" id="SM00256">
    <property type="entry name" value="FBOX"/>
    <property type="match status" value="1"/>
</dbReference>
<feature type="region of interest" description="Disordered" evidence="1">
    <location>
        <begin position="376"/>
        <end position="409"/>
    </location>
</feature>
<dbReference type="KEGG" id="bdi:104585341"/>
<dbReference type="GeneID" id="104585341"/>
<dbReference type="Gene3D" id="1.20.1280.50">
    <property type="match status" value="1"/>
</dbReference>
<evidence type="ECO:0000313" key="5">
    <source>
        <dbReference type="Proteomes" id="UP000008810"/>
    </source>
</evidence>
<evidence type="ECO:0000259" key="2">
    <source>
        <dbReference type="PROSITE" id="PS50181"/>
    </source>
</evidence>
<dbReference type="OrthoDB" id="679477at2759"/>
<evidence type="ECO:0000256" key="1">
    <source>
        <dbReference type="SAM" id="MobiDB-lite"/>
    </source>
</evidence>
<reference evidence="3" key="2">
    <citation type="submission" date="2017-06" db="EMBL/GenBank/DDBJ databases">
        <title>WGS assembly of Brachypodium distachyon.</title>
        <authorList>
            <consortium name="The International Brachypodium Initiative"/>
            <person name="Lucas S."/>
            <person name="Harmon-Smith M."/>
            <person name="Lail K."/>
            <person name="Tice H."/>
            <person name="Grimwood J."/>
            <person name="Bruce D."/>
            <person name="Barry K."/>
            <person name="Shu S."/>
            <person name="Lindquist E."/>
            <person name="Wang M."/>
            <person name="Pitluck S."/>
            <person name="Vogel J.P."/>
            <person name="Garvin D.F."/>
            <person name="Mockler T.C."/>
            <person name="Schmutz J."/>
            <person name="Rokhsar D."/>
            <person name="Bevan M.W."/>
        </authorList>
    </citation>
    <scope>NUCLEOTIDE SEQUENCE</scope>
    <source>
        <strain evidence="3">Bd21</strain>
    </source>
</reference>
<dbReference type="InterPro" id="IPR053781">
    <property type="entry name" value="F-box_AtFBL13-like"/>
</dbReference>
<feature type="domain" description="F-box" evidence="2">
    <location>
        <begin position="25"/>
        <end position="75"/>
    </location>
</feature>
<name>A0A0Q3I9H6_BRADI</name>
<dbReference type="RefSeq" id="XP_010239941.1">
    <property type="nucleotide sequence ID" value="XM_010241639.2"/>
</dbReference>
<dbReference type="Gramene" id="KQJ82768">
    <property type="protein sequence ID" value="KQJ82768"/>
    <property type="gene ID" value="BRADI_5g10896v3"/>
</dbReference>
<dbReference type="Pfam" id="PF00646">
    <property type="entry name" value="F-box"/>
    <property type="match status" value="1"/>
</dbReference>
<dbReference type="SUPFAM" id="SSF81383">
    <property type="entry name" value="F-box domain"/>
    <property type="match status" value="1"/>
</dbReference>
<dbReference type="PANTHER" id="PTHR34223">
    <property type="entry name" value="OS11G0201299 PROTEIN"/>
    <property type="match status" value="1"/>
</dbReference>
<keyword evidence="5" id="KW-1185">Reference proteome</keyword>
<evidence type="ECO:0000313" key="4">
    <source>
        <dbReference type="EnsemblPlants" id="KQJ82768"/>
    </source>
</evidence>
<gene>
    <name evidence="4" type="primary">LOC104585341</name>
    <name evidence="3" type="ORF">BRADI_5g10896v3</name>
</gene>
<accession>A0A0Q3I9H6</accession>
<dbReference type="InterPro" id="IPR032675">
    <property type="entry name" value="LRR_dom_sf"/>
</dbReference>